<feature type="domain" description="ESPR" evidence="2">
    <location>
        <begin position="1"/>
        <end position="43"/>
    </location>
</feature>
<keyword evidence="1" id="KW-0732">Signal</keyword>
<evidence type="ECO:0000256" key="1">
    <source>
        <dbReference type="ARBA" id="ARBA00022729"/>
    </source>
</evidence>
<dbReference type="InterPro" id="IPR013425">
    <property type="entry name" value="Autotrns_rpt"/>
</dbReference>
<name>A0ABS6M8D4_9GAMM</name>
<dbReference type="Proteomes" id="UP000755551">
    <property type="component" value="Unassembled WGS sequence"/>
</dbReference>
<dbReference type="Pfam" id="PF13018">
    <property type="entry name" value="ESPR"/>
    <property type="match status" value="1"/>
</dbReference>
<accession>A0ABS6M8D4</accession>
<gene>
    <name evidence="3" type="ORF">KTN04_04280</name>
</gene>
<dbReference type="EMBL" id="JAHQZT010000004">
    <property type="protein sequence ID" value="MBV0932551.1"/>
    <property type="molecule type" value="Genomic_DNA"/>
</dbReference>
<protein>
    <recommendedName>
        <fullName evidence="2">ESPR domain-containing protein</fullName>
    </recommendedName>
</protein>
<evidence type="ECO:0000259" key="2">
    <source>
        <dbReference type="Pfam" id="PF13018"/>
    </source>
</evidence>
<dbReference type="InterPro" id="IPR024973">
    <property type="entry name" value="ESPR"/>
</dbReference>
<evidence type="ECO:0000313" key="4">
    <source>
        <dbReference type="Proteomes" id="UP000755551"/>
    </source>
</evidence>
<organism evidence="3 4">
    <name type="scientific">Marinobacterium weihaiense</name>
    <dbReference type="NCBI Taxonomy" id="2851016"/>
    <lineage>
        <taxon>Bacteria</taxon>
        <taxon>Pseudomonadati</taxon>
        <taxon>Pseudomonadota</taxon>
        <taxon>Gammaproteobacteria</taxon>
        <taxon>Oceanospirillales</taxon>
        <taxon>Oceanospirillaceae</taxon>
        <taxon>Marinobacterium</taxon>
    </lineage>
</organism>
<evidence type="ECO:0000313" key="3">
    <source>
        <dbReference type="EMBL" id="MBV0932551.1"/>
    </source>
</evidence>
<dbReference type="Pfam" id="PF12951">
    <property type="entry name" value="PATR"/>
    <property type="match status" value="1"/>
</dbReference>
<sequence length="122" mass="12614">MNQAYRVAWNQALQVWRAVAEISRRKGNTKASVLLGGLLLRAPPAGAVDEAFTGAPGNGSVDGNWAYNSALGSGTDLLLNFDYDTGNESSHDLGALTLTGTNTYTDDTAISNGTLKIGAGGP</sequence>
<reference evidence="3 4" key="1">
    <citation type="submission" date="2021-06" db="EMBL/GenBank/DDBJ databases">
        <title>Bacterium isolated from marine sediment.</title>
        <authorList>
            <person name="Zhu K.-L."/>
            <person name="Du Z.-J."/>
            <person name="Liang Q.-Y."/>
        </authorList>
    </citation>
    <scope>NUCLEOTIDE SEQUENCE [LARGE SCALE GENOMIC DNA]</scope>
    <source>
        <strain evidence="3 4">A346</strain>
    </source>
</reference>
<proteinExistence type="predicted"/>
<dbReference type="RefSeq" id="WP_217334083.1">
    <property type="nucleotide sequence ID" value="NZ_JAHQZT010000004.1"/>
</dbReference>
<keyword evidence="4" id="KW-1185">Reference proteome</keyword>
<dbReference type="NCBIfam" id="TIGR02601">
    <property type="entry name" value="autotrns_rpt"/>
    <property type="match status" value="1"/>
</dbReference>
<comment type="caution">
    <text evidence="3">The sequence shown here is derived from an EMBL/GenBank/DDBJ whole genome shotgun (WGS) entry which is preliminary data.</text>
</comment>